<organism evidence="1 2">
    <name type="scientific">Citrobacter koseri (strain ATCC BAA-895 / CDC 4225-83 / SGSC4696)</name>
    <dbReference type="NCBI Taxonomy" id="290338"/>
    <lineage>
        <taxon>Bacteria</taxon>
        <taxon>Pseudomonadati</taxon>
        <taxon>Pseudomonadota</taxon>
        <taxon>Gammaproteobacteria</taxon>
        <taxon>Enterobacterales</taxon>
        <taxon>Enterobacteriaceae</taxon>
        <taxon>Citrobacter</taxon>
    </lineage>
</organism>
<dbReference type="STRING" id="290338.CKO_01670"/>
<keyword evidence="2" id="KW-1185">Reference proteome</keyword>
<dbReference type="EMBL" id="CP000822">
    <property type="protein sequence ID" value="ABV12802.1"/>
    <property type="molecule type" value="Genomic_DNA"/>
</dbReference>
<proteinExistence type="predicted"/>
<reference evidence="1 2" key="1">
    <citation type="submission" date="2007-08" db="EMBL/GenBank/DDBJ databases">
        <authorList>
            <consortium name="The Citrobacter koseri Genome Sequencing Project"/>
            <person name="McClelland M."/>
            <person name="Sanderson E.K."/>
            <person name="Porwollik S."/>
            <person name="Spieth J."/>
            <person name="Clifton W.S."/>
            <person name="Latreille P."/>
            <person name="Courtney L."/>
            <person name="Wang C."/>
            <person name="Pepin K."/>
            <person name="Bhonagiri V."/>
            <person name="Nash W."/>
            <person name="Johnson M."/>
            <person name="Thiruvilangam P."/>
            <person name="Wilson R."/>
        </authorList>
    </citation>
    <scope>NUCLEOTIDE SEQUENCE [LARGE SCALE GENOMIC DNA]</scope>
    <source>
        <strain evidence="2">ATCC BAA-895 / CDC 4225-83 / SGSC4696</strain>
    </source>
</reference>
<dbReference type="HOGENOM" id="CLU_180641_0_0_6"/>
<evidence type="ECO:0000313" key="2">
    <source>
        <dbReference type="Proteomes" id="UP000008148"/>
    </source>
</evidence>
<evidence type="ECO:0000313" key="1">
    <source>
        <dbReference type="EMBL" id="ABV12802.1"/>
    </source>
</evidence>
<gene>
    <name evidence="1" type="ordered locus">CKO_01670</name>
</gene>
<dbReference type="KEGG" id="cko:CKO_01670"/>
<name>A8AH39_CITK8</name>
<accession>A8AH39</accession>
<dbReference type="Proteomes" id="UP000008148">
    <property type="component" value="Chromosome"/>
</dbReference>
<protein>
    <submittedName>
        <fullName evidence="1">Uncharacterized protein</fullName>
    </submittedName>
</protein>
<dbReference type="AlphaFoldDB" id="A8AH39"/>
<sequence length="79" mass="9554">MEFCLILTKRGRVKSAYQYKSWEIFAFKCVKMRNITFCVGIKRRKLDEHRSEIFVSDHHYCAGPDCRRRSDCRTELIYL</sequence>